<sequence>MHDERRGLLTLNSTGKLDNSGVRDKRKPRRRHRIFGRTHMDKQSKGRNKPISPRGAAYNLASSKHLDGNTLHPGDRLALFLLFNFSAGDSSNGRAGNAFEIRISDLTLLPHEHQPAGVDSAPHGGRRPTRQRSQFDMGAFSRGRVMYSALPSYASGPSSARLSGSSNLRSVQYQPVSYTGTLGAELRRANKEEGESRVKDIRPHSSVAQVGFGFENDLEETVANALKAIEETVDA</sequence>
<comment type="caution">
    <text evidence="2">The sequence shown here is derived from an EMBL/GenBank/DDBJ whole genome shotgun (WGS) entry which is preliminary data.</text>
</comment>
<accession>A0A8H4W570</accession>
<feature type="compositionally biased region" description="Basic residues" evidence="1">
    <location>
        <begin position="24"/>
        <end position="36"/>
    </location>
</feature>
<proteinExistence type="predicted"/>
<protein>
    <submittedName>
        <fullName evidence="2">Uncharacterized protein</fullName>
    </submittedName>
</protein>
<evidence type="ECO:0000313" key="3">
    <source>
        <dbReference type="Proteomes" id="UP000566819"/>
    </source>
</evidence>
<feature type="region of interest" description="Disordered" evidence="1">
    <location>
        <begin position="1"/>
        <end position="54"/>
    </location>
</feature>
<dbReference type="AlphaFoldDB" id="A0A8H4W570"/>
<keyword evidence="3" id="KW-1185">Reference proteome</keyword>
<dbReference type="Proteomes" id="UP000566819">
    <property type="component" value="Unassembled WGS sequence"/>
</dbReference>
<dbReference type="EMBL" id="JAAMPI010000226">
    <property type="protein sequence ID" value="KAF4633866.1"/>
    <property type="molecule type" value="Genomic_DNA"/>
</dbReference>
<evidence type="ECO:0000313" key="2">
    <source>
        <dbReference type="EMBL" id="KAF4633866.1"/>
    </source>
</evidence>
<organism evidence="2 3">
    <name type="scientific">Cudoniella acicularis</name>
    <dbReference type="NCBI Taxonomy" id="354080"/>
    <lineage>
        <taxon>Eukaryota</taxon>
        <taxon>Fungi</taxon>
        <taxon>Dikarya</taxon>
        <taxon>Ascomycota</taxon>
        <taxon>Pezizomycotina</taxon>
        <taxon>Leotiomycetes</taxon>
        <taxon>Helotiales</taxon>
        <taxon>Tricladiaceae</taxon>
        <taxon>Cudoniella</taxon>
    </lineage>
</organism>
<reference evidence="2 3" key="1">
    <citation type="submission" date="2020-03" db="EMBL/GenBank/DDBJ databases">
        <title>Draft Genome Sequence of Cudoniella acicularis.</title>
        <authorList>
            <person name="Buettner E."/>
            <person name="Kellner H."/>
        </authorList>
    </citation>
    <scope>NUCLEOTIDE SEQUENCE [LARGE SCALE GENOMIC DNA]</scope>
    <source>
        <strain evidence="2 3">DSM 108380</strain>
    </source>
</reference>
<evidence type="ECO:0000256" key="1">
    <source>
        <dbReference type="SAM" id="MobiDB-lite"/>
    </source>
</evidence>
<name>A0A8H4W570_9HELO</name>
<gene>
    <name evidence="2" type="ORF">G7Y89_g4237</name>
</gene>